<dbReference type="RefSeq" id="XP_018324242.1">
    <property type="nucleotide sequence ID" value="XM_018468740.2"/>
</dbReference>
<dbReference type="Pfam" id="PF10229">
    <property type="entry name" value="MMADHC"/>
    <property type="match status" value="1"/>
</dbReference>
<name>A0A1W4WJZ2_AGRPL</name>
<accession>A0A1W4WJZ2</accession>
<dbReference type="PANTHER" id="PTHR13192:SF3">
    <property type="entry name" value="COBALAMIN TRAFFICKING PROTEIN CBLD"/>
    <property type="match status" value="1"/>
</dbReference>
<proteinExistence type="predicted"/>
<dbReference type="AlphaFoldDB" id="A0A1W4WJZ2"/>
<gene>
    <name evidence="2 3 4" type="primary">LOC108736348</name>
</gene>
<dbReference type="RefSeq" id="XP_018324244.1">
    <property type="nucleotide sequence ID" value="XM_018468742.2"/>
</dbReference>
<dbReference type="OrthoDB" id="10263782at2759"/>
<dbReference type="Proteomes" id="UP000192223">
    <property type="component" value="Unplaced"/>
</dbReference>
<dbReference type="InterPro" id="IPR019362">
    <property type="entry name" value="MMADHC"/>
</dbReference>
<evidence type="ECO:0000313" key="2">
    <source>
        <dbReference type="RefSeq" id="XP_018324241.1"/>
    </source>
</evidence>
<dbReference type="KEGG" id="apln:108736348"/>
<protein>
    <submittedName>
        <fullName evidence="2 3">Methylmalonic aciduria and homocystinuria type D homolog, mitochondrial</fullName>
    </submittedName>
</protein>
<organism evidence="1 4">
    <name type="scientific">Agrilus planipennis</name>
    <name type="common">Emerald ash borer</name>
    <name type="synonym">Agrilus marcopoli</name>
    <dbReference type="NCBI Taxonomy" id="224129"/>
    <lineage>
        <taxon>Eukaryota</taxon>
        <taxon>Metazoa</taxon>
        <taxon>Ecdysozoa</taxon>
        <taxon>Arthropoda</taxon>
        <taxon>Hexapoda</taxon>
        <taxon>Insecta</taxon>
        <taxon>Pterygota</taxon>
        <taxon>Neoptera</taxon>
        <taxon>Endopterygota</taxon>
        <taxon>Coleoptera</taxon>
        <taxon>Polyphaga</taxon>
        <taxon>Elateriformia</taxon>
        <taxon>Buprestoidea</taxon>
        <taxon>Buprestidae</taxon>
        <taxon>Agrilinae</taxon>
        <taxon>Agrilus</taxon>
    </lineage>
</organism>
<dbReference type="STRING" id="224129.A0A1W4WJZ2"/>
<dbReference type="RefSeq" id="XP_018324241.1">
    <property type="nucleotide sequence ID" value="XM_018468739.2"/>
</dbReference>
<dbReference type="PANTHER" id="PTHR13192">
    <property type="entry name" value="MY011 PROTEIN"/>
    <property type="match status" value="1"/>
</dbReference>
<reference evidence="2 3" key="1">
    <citation type="submission" date="2025-04" db="UniProtKB">
        <authorList>
            <consortium name="RefSeq"/>
        </authorList>
    </citation>
    <scope>IDENTIFICATION</scope>
    <source>
        <tissue evidence="2 3">Entire body</tissue>
    </source>
</reference>
<evidence type="ECO:0000313" key="3">
    <source>
        <dbReference type="RefSeq" id="XP_018324242.1"/>
    </source>
</evidence>
<dbReference type="GO" id="GO:0005739">
    <property type="term" value="C:mitochondrion"/>
    <property type="evidence" value="ECO:0007669"/>
    <property type="project" value="TreeGrafter"/>
</dbReference>
<dbReference type="GO" id="GO:0009235">
    <property type="term" value="P:cobalamin metabolic process"/>
    <property type="evidence" value="ECO:0007669"/>
    <property type="project" value="InterPro"/>
</dbReference>
<evidence type="ECO:0000313" key="1">
    <source>
        <dbReference type="Proteomes" id="UP000192223"/>
    </source>
</evidence>
<keyword evidence="1" id="KW-1185">Reference proteome</keyword>
<dbReference type="GeneID" id="108736348"/>
<evidence type="ECO:0000313" key="4">
    <source>
        <dbReference type="RefSeq" id="XP_018324244.1"/>
    </source>
</evidence>
<sequence length="260" mass="29807">MSSLRFHYLFKDCTKTKLFNVPALVRNLSRRSNNHEGSFKPVKSRKVEKAEGHLVWRDPNFEILASPNGFPFFLPGNIGLAWYDKYTTVQSEVLFSMEEVNKEEANGNIVCEVHKCPTVLRKTVCDLFPFKNLEQCELSVVTLTLKPDLKALRQNADLETEKMAQIFVLTAKNICNKLKTAGYWADFINPFSGRPYLFPQSVDGLYQTDPKFRCLDFQIFEISECKVVSNEPDKTKKKFIGSLFSNAPVDKKRLNSIFIA</sequence>